<protein>
    <submittedName>
        <fullName evidence="2">Uncharacterized protein</fullName>
    </submittedName>
</protein>
<feature type="region of interest" description="Disordered" evidence="1">
    <location>
        <begin position="28"/>
        <end position="56"/>
    </location>
</feature>
<name>A0A8W7PJV8_ANOCL</name>
<dbReference type="Proteomes" id="UP000075882">
    <property type="component" value="Unassembled WGS sequence"/>
</dbReference>
<evidence type="ECO:0000313" key="2">
    <source>
        <dbReference type="EnsemblMetazoa" id="ACOM032354-PA.1"/>
    </source>
</evidence>
<dbReference type="AlphaFoldDB" id="A0A8W7PJV8"/>
<organism evidence="2">
    <name type="scientific">Anopheles coluzzii</name>
    <name type="common">African malaria mosquito</name>
    <dbReference type="NCBI Taxonomy" id="1518534"/>
    <lineage>
        <taxon>Eukaryota</taxon>
        <taxon>Metazoa</taxon>
        <taxon>Ecdysozoa</taxon>
        <taxon>Arthropoda</taxon>
        <taxon>Hexapoda</taxon>
        <taxon>Insecta</taxon>
        <taxon>Pterygota</taxon>
        <taxon>Neoptera</taxon>
        <taxon>Endopterygota</taxon>
        <taxon>Diptera</taxon>
        <taxon>Nematocera</taxon>
        <taxon>Culicoidea</taxon>
        <taxon>Culicidae</taxon>
        <taxon>Anophelinae</taxon>
        <taxon>Anopheles</taxon>
    </lineage>
</organism>
<reference evidence="2" key="1">
    <citation type="submission" date="2022-08" db="UniProtKB">
        <authorList>
            <consortium name="EnsemblMetazoa"/>
        </authorList>
    </citation>
    <scope>IDENTIFICATION</scope>
</reference>
<sequence length="109" mass="12394">MDVHRFSFDHPLACPCYNPLSSGGENSLVRAEKAYGGENRSEQRQQQAADEKSDEIINPPLTFWHFVSFPESSGQKNKQRLRPPQRLLLERFHESGLTLSHPSGALIFE</sequence>
<dbReference type="EnsemblMetazoa" id="ACOM032354-RA">
    <property type="protein sequence ID" value="ACOM032354-PA.1"/>
    <property type="gene ID" value="ACOM032354"/>
</dbReference>
<proteinExistence type="predicted"/>
<feature type="compositionally biased region" description="Basic and acidic residues" evidence="1">
    <location>
        <begin position="30"/>
        <end position="55"/>
    </location>
</feature>
<accession>A0A8W7PJV8</accession>
<evidence type="ECO:0000256" key="1">
    <source>
        <dbReference type="SAM" id="MobiDB-lite"/>
    </source>
</evidence>